<dbReference type="AlphaFoldDB" id="A0A367YKE9"/>
<dbReference type="GO" id="GO:0016616">
    <property type="term" value="F:oxidoreductase activity, acting on the CH-OH group of donors, NAD or NADP as acceptor"/>
    <property type="evidence" value="ECO:0007669"/>
    <property type="project" value="TreeGrafter"/>
</dbReference>
<evidence type="ECO:0000313" key="6">
    <source>
        <dbReference type="EMBL" id="RCK66237.1"/>
    </source>
</evidence>
<evidence type="ECO:0000256" key="4">
    <source>
        <dbReference type="RuleBase" id="RU000363"/>
    </source>
</evidence>
<comment type="caution">
    <text evidence="6">The sequence shown here is derived from an EMBL/GenBank/DDBJ whole genome shotgun (WGS) entry which is preliminary data.</text>
</comment>
<keyword evidence="3" id="KW-0560">Oxidoreductase</keyword>
<dbReference type="PANTHER" id="PTHR42760">
    <property type="entry name" value="SHORT-CHAIN DEHYDROGENASES/REDUCTASES FAMILY MEMBER"/>
    <property type="match status" value="1"/>
</dbReference>
<reference evidence="6 7" key="1">
    <citation type="submission" date="2018-06" db="EMBL/GenBank/DDBJ databases">
        <title>Whole genome sequencing of Candida tropicalis (genome annotated by CSBL at Korea University).</title>
        <authorList>
            <person name="Ahn J."/>
        </authorList>
    </citation>
    <scope>NUCLEOTIDE SEQUENCE [LARGE SCALE GENOMIC DNA]</scope>
    <source>
        <strain evidence="6 7">ATCC 20962</strain>
    </source>
</reference>
<dbReference type="Gene3D" id="3.40.50.720">
    <property type="entry name" value="NAD(P)-binding Rossmann-like Domain"/>
    <property type="match status" value="1"/>
</dbReference>
<dbReference type="GO" id="GO:0006633">
    <property type="term" value="P:fatty acid biosynthetic process"/>
    <property type="evidence" value="ECO:0007669"/>
    <property type="project" value="TreeGrafter"/>
</dbReference>
<dbReference type="InterPro" id="IPR002347">
    <property type="entry name" value="SDR_fam"/>
</dbReference>
<sequence>MFKGQTALVTGGSRGIGLAISKKLALEGATITLLARDEQRLQASLKELSTQHGQQHTYHALDLLKLLHTKHQHDVHLGSPSMLVNCAGVTNHSLLHRTRMDEIYDTVNLNLTVPIMLTQMVLKDMIRNSRKTSPAVLNILSVLSMTQYVVPGTSVYAASKAGLLGFTKSLAAELKGKVRVNALMPGLVKETDMGRGVVADVTVVSIEYYD</sequence>
<keyword evidence="7" id="KW-1185">Reference proteome</keyword>
<accession>A0A367YKE9</accession>
<dbReference type="GO" id="GO:0048038">
    <property type="term" value="F:quinone binding"/>
    <property type="evidence" value="ECO:0007669"/>
    <property type="project" value="TreeGrafter"/>
</dbReference>
<evidence type="ECO:0000256" key="1">
    <source>
        <dbReference type="ARBA" id="ARBA00006484"/>
    </source>
</evidence>
<keyword evidence="2" id="KW-0521">NADP</keyword>
<dbReference type="PANTHER" id="PTHR42760:SF133">
    <property type="entry name" value="3-OXOACYL-[ACYL-CARRIER-PROTEIN] REDUCTASE"/>
    <property type="match status" value="1"/>
</dbReference>
<organism evidence="6 7">
    <name type="scientific">Candida viswanathii</name>
    <dbReference type="NCBI Taxonomy" id="5486"/>
    <lineage>
        <taxon>Eukaryota</taxon>
        <taxon>Fungi</taxon>
        <taxon>Dikarya</taxon>
        <taxon>Ascomycota</taxon>
        <taxon>Saccharomycotina</taxon>
        <taxon>Pichiomycetes</taxon>
        <taxon>Debaryomycetaceae</taxon>
        <taxon>Candida/Lodderomyces clade</taxon>
        <taxon>Candida</taxon>
    </lineage>
</organism>
<evidence type="ECO:0000256" key="3">
    <source>
        <dbReference type="ARBA" id="ARBA00023002"/>
    </source>
</evidence>
<proteinExistence type="inferred from homology"/>
<name>A0A367YKE9_9ASCO</name>
<dbReference type="Proteomes" id="UP000253472">
    <property type="component" value="Unassembled WGS sequence"/>
</dbReference>
<dbReference type="PRINTS" id="PR00081">
    <property type="entry name" value="GDHRDH"/>
</dbReference>
<dbReference type="STRING" id="5486.A0A367YKE9"/>
<evidence type="ECO:0000313" key="7">
    <source>
        <dbReference type="Proteomes" id="UP000253472"/>
    </source>
</evidence>
<dbReference type="PRINTS" id="PR00080">
    <property type="entry name" value="SDRFAMILY"/>
</dbReference>
<comment type="similarity">
    <text evidence="1 4">Belongs to the short-chain dehydrogenases/reductases (SDR) family.</text>
</comment>
<dbReference type="PROSITE" id="PS00061">
    <property type="entry name" value="ADH_SHORT"/>
    <property type="match status" value="1"/>
</dbReference>
<evidence type="ECO:0000256" key="2">
    <source>
        <dbReference type="ARBA" id="ARBA00022857"/>
    </source>
</evidence>
<dbReference type="Pfam" id="PF00106">
    <property type="entry name" value="adh_short"/>
    <property type="match status" value="1"/>
</dbReference>
<dbReference type="InterPro" id="IPR036291">
    <property type="entry name" value="NAD(P)-bd_dom_sf"/>
</dbReference>
<dbReference type="SUPFAM" id="SSF51735">
    <property type="entry name" value="NAD(P)-binding Rossmann-fold domains"/>
    <property type="match status" value="1"/>
</dbReference>
<dbReference type="EMBL" id="QLNQ01000017">
    <property type="protein sequence ID" value="RCK66237.1"/>
    <property type="molecule type" value="Genomic_DNA"/>
</dbReference>
<dbReference type="EMBL" id="QLNQ01000017">
    <property type="protein sequence ID" value="RCK66165.1"/>
    <property type="molecule type" value="Genomic_DNA"/>
</dbReference>
<dbReference type="InterPro" id="IPR020904">
    <property type="entry name" value="Sc_DH/Rdtase_CS"/>
</dbReference>
<gene>
    <name evidence="6" type="primary">fabG_1</name>
    <name evidence="5" type="synonym">fabG_0</name>
    <name evidence="5" type="ORF">Cantr_01882</name>
    <name evidence="6" type="ORF">Cantr_01899</name>
</gene>
<protein>
    <submittedName>
        <fullName evidence="6">3-oxoacyl-[acyl-carrier-protein] reductase FabG</fullName>
    </submittedName>
</protein>
<evidence type="ECO:0000313" key="5">
    <source>
        <dbReference type="EMBL" id="RCK66165.1"/>
    </source>
</evidence>
<dbReference type="OrthoDB" id="417891at2759"/>
<dbReference type="CDD" id="cd05233">
    <property type="entry name" value="SDR_c"/>
    <property type="match status" value="1"/>
</dbReference>